<proteinExistence type="predicted"/>
<protein>
    <submittedName>
        <fullName evidence="1">Uncharacterized protein</fullName>
    </submittedName>
</protein>
<accession>A0A5E7IUZ6</accession>
<dbReference type="Proteomes" id="UP000375525">
    <property type="component" value="Unassembled WGS sequence"/>
</dbReference>
<dbReference type="AlphaFoldDB" id="A0A5E7IUZ6"/>
<reference evidence="1 2" key="1">
    <citation type="submission" date="2019-09" db="EMBL/GenBank/DDBJ databases">
        <authorList>
            <person name="Chandra G."/>
            <person name="Truman W A."/>
        </authorList>
    </citation>
    <scope>NUCLEOTIDE SEQUENCE [LARGE SCALE GENOMIC DNA]</scope>
    <source>
        <strain evidence="1">PS880</strain>
    </source>
</reference>
<gene>
    <name evidence="1" type="ORF">PS880_01505</name>
</gene>
<sequence>MISPAEAMTNGTISAGSSLITSRDLSLRLQLPCCAKVRTNTPAATIR</sequence>
<organism evidence="1 2">
    <name type="scientific">Pseudomonas fluorescens</name>
    <dbReference type="NCBI Taxonomy" id="294"/>
    <lineage>
        <taxon>Bacteria</taxon>
        <taxon>Pseudomonadati</taxon>
        <taxon>Pseudomonadota</taxon>
        <taxon>Gammaproteobacteria</taxon>
        <taxon>Pseudomonadales</taxon>
        <taxon>Pseudomonadaceae</taxon>
        <taxon>Pseudomonas</taxon>
    </lineage>
</organism>
<name>A0A5E7IUZ6_PSEFL</name>
<evidence type="ECO:0000313" key="2">
    <source>
        <dbReference type="Proteomes" id="UP000375525"/>
    </source>
</evidence>
<evidence type="ECO:0000313" key="1">
    <source>
        <dbReference type="EMBL" id="VVO75013.1"/>
    </source>
</evidence>
<dbReference type="EMBL" id="CABVIH010000006">
    <property type="protein sequence ID" value="VVO75013.1"/>
    <property type="molecule type" value="Genomic_DNA"/>
</dbReference>